<evidence type="ECO:0000256" key="7">
    <source>
        <dbReference type="ARBA" id="ARBA00016544"/>
    </source>
</evidence>
<keyword evidence="13 17" id="KW-0479">Metal-binding</keyword>
<evidence type="ECO:0000256" key="10">
    <source>
        <dbReference type="ARBA" id="ARBA00022597"/>
    </source>
</evidence>
<dbReference type="InterPro" id="IPR006318">
    <property type="entry name" value="PTS_EI-like"/>
</dbReference>
<dbReference type="GO" id="GO:0008965">
    <property type="term" value="F:phosphoenolpyruvate-protein phosphotransferase activity"/>
    <property type="evidence" value="ECO:0007669"/>
    <property type="project" value="UniProtKB-EC"/>
</dbReference>
<dbReference type="GO" id="GO:0005737">
    <property type="term" value="C:cytoplasm"/>
    <property type="evidence" value="ECO:0007669"/>
    <property type="project" value="UniProtKB-SubCell"/>
</dbReference>
<evidence type="ECO:0000256" key="17">
    <source>
        <dbReference type="PIRNR" id="PIRNR000732"/>
    </source>
</evidence>
<feature type="active site" description="Tele-phosphohistidine intermediate" evidence="18">
    <location>
        <position position="205"/>
    </location>
</feature>
<evidence type="ECO:0000313" key="24">
    <source>
        <dbReference type="EMBL" id="SHK64048.1"/>
    </source>
</evidence>
<feature type="binding site" evidence="19">
    <location>
        <position position="312"/>
    </location>
    <ligand>
        <name>phosphoenolpyruvate</name>
        <dbReference type="ChEBI" id="CHEBI:58702"/>
    </ligand>
</feature>
<feature type="binding site" evidence="20">
    <location>
        <position position="469"/>
    </location>
    <ligand>
        <name>Mg(2+)</name>
        <dbReference type="ChEBI" id="CHEBI:18420"/>
    </ligand>
</feature>
<evidence type="ECO:0000256" key="1">
    <source>
        <dbReference type="ARBA" id="ARBA00000683"/>
    </source>
</evidence>
<feature type="active site" description="Proton donor" evidence="18">
    <location>
        <position position="516"/>
    </location>
</feature>
<dbReference type="PANTHER" id="PTHR46244">
    <property type="entry name" value="PHOSPHOENOLPYRUVATE-PROTEIN PHOSPHOTRANSFERASE"/>
    <property type="match status" value="1"/>
</dbReference>
<accession>A0A1M6U4P5</accession>
<comment type="cofactor">
    <cofactor evidence="2 17 20">
        <name>Mg(2+)</name>
        <dbReference type="ChEBI" id="CHEBI:18420"/>
    </cofactor>
</comment>
<evidence type="ECO:0000256" key="4">
    <source>
        <dbReference type="ARBA" id="ARBA00004496"/>
    </source>
</evidence>
<dbReference type="InterPro" id="IPR024692">
    <property type="entry name" value="PTS_EI"/>
</dbReference>
<evidence type="ECO:0000259" key="22">
    <source>
        <dbReference type="Pfam" id="PF02896"/>
    </source>
</evidence>
<evidence type="ECO:0000259" key="23">
    <source>
        <dbReference type="Pfam" id="PF05524"/>
    </source>
</evidence>
<comment type="subcellular location">
    <subcellularLocation>
        <location evidence="4 17">Cytoplasm</location>
    </subcellularLocation>
</comment>
<dbReference type="SUPFAM" id="SSF51621">
    <property type="entry name" value="Phosphoenolpyruvate/pyruvate domain"/>
    <property type="match status" value="1"/>
</dbReference>
<dbReference type="SUPFAM" id="SSF52009">
    <property type="entry name" value="Phosphohistidine domain"/>
    <property type="match status" value="1"/>
</dbReference>
<evidence type="ECO:0000256" key="14">
    <source>
        <dbReference type="ARBA" id="ARBA00022777"/>
    </source>
</evidence>
<dbReference type="Pfam" id="PF00391">
    <property type="entry name" value="PEP-utilizers"/>
    <property type="match status" value="1"/>
</dbReference>
<dbReference type="GO" id="GO:0046872">
    <property type="term" value="F:metal ion binding"/>
    <property type="evidence" value="ECO:0007669"/>
    <property type="project" value="UniProtKB-KW"/>
</dbReference>
<feature type="domain" description="PEP-utilising enzyme C-terminal" evidence="22">
    <location>
        <begin position="271"/>
        <end position="555"/>
    </location>
</feature>
<proteinExistence type="inferred from homology"/>
<dbReference type="InterPro" id="IPR050499">
    <property type="entry name" value="PEP-utilizing_PTS_enzyme"/>
</dbReference>
<dbReference type="PROSITE" id="PS00742">
    <property type="entry name" value="PEP_ENZYMES_2"/>
    <property type="match status" value="1"/>
</dbReference>
<dbReference type="InterPro" id="IPR015813">
    <property type="entry name" value="Pyrv/PenolPyrv_kinase-like_dom"/>
</dbReference>
<dbReference type="NCBIfam" id="TIGR01417">
    <property type="entry name" value="PTS_I_fam"/>
    <property type="match status" value="1"/>
</dbReference>
<evidence type="ECO:0000256" key="5">
    <source>
        <dbReference type="ARBA" id="ARBA00007837"/>
    </source>
</evidence>
<feature type="binding site" evidence="19">
    <location>
        <begin position="468"/>
        <end position="469"/>
    </location>
    <ligand>
        <name>phosphoenolpyruvate</name>
        <dbReference type="ChEBI" id="CHEBI:58702"/>
    </ligand>
</feature>
<dbReference type="PANTHER" id="PTHR46244:SF3">
    <property type="entry name" value="PHOSPHOENOLPYRUVATE-PROTEIN PHOSPHOTRANSFERASE"/>
    <property type="match status" value="1"/>
</dbReference>
<dbReference type="InterPro" id="IPR040442">
    <property type="entry name" value="Pyrv_kinase-like_dom_sf"/>
</dbReference>
<evidence type="ECO:0000313" key="25">
    <source>
        <dbReference type="Proteomes" id="UP000184275"/>
    </source>
</evidence>
<dbReference type="InterPro" id="IPR036618">
    <property type="entry name" value="PtsI_HPr-bd_sf"/>
</dbReference>
<evidence type="ECO:0000256" key="19">
    <source>
        <dbReference type="PIRSR" id="PIRSR000732-2"/>
    </source>
</evidence>
<dbReference type="InterPro" id="IPR008279">
    <property type="entry name" value="PEP-util_enz_mobile_dom"/>
</dbReference>
<evidence type="ECO:0000256" key="8">
    <source>
        <dbReference type="ARBA" id="ARBA00022448"/>
    </source>
</evidence>
<evidence type="ECO:0000256" key="6">
    <source>
        <dbReference type="ARBA" id="ARBA00012232"/>
    </source>
</evidence>
<dbReference type="AlphaFoldDB" id="A0A1M6U4P5"/>
<keyword evidence="8 17" id="KW-0813">Transport</keyword>
<evidence type="ECO:0000256" key="12">
    <source>
        <dbReference type="ARBA" id="ARBA00022683"/>
    </source>
</evidence>
<dbReference type="InterPro" id="IPR000121">
    <property type="entry name" value="PEP_util_C"/>
</dbReference>
<evidence type="ECO:0000256" key="2">
    <source>
        <dbReference type="ARBA" id="ARBA00001946"/>
    </source>
</evidence>
<evidence type="ECO:0000259" key="21">
    <source>
        <dbReference type="Pfam" id="PF00391"/>
    </source>
</evidence>
<keyword evidence="15 17" id="KW-0460">Magnesium</keyword>
<evidence type="ECO:0000256" key="9">
    <source>
        <dbReference type="ARBA" id="ARBA00022490"/>
    </source>
</evidence>
<organism evidence="24 25">
    <name type="scientific">Fibrobacter intestinalis</name>
    <dbReference type="NCBI Taxonomy" id="28122"/>
    <lineage>
        <taxon>Bacteria</taxon>
        <taxon>Pseudomonadati</taxon>
        <taxon>Fibrobacterota</taxon>
        <taxon>Fibrobacteria</taxon>
        <taxon>Fibrobacterales</taxon>
        <taxon>Fibrobacteraceae</taxon>
        <taxon>Fibrobacter</taxon>
    </lineage>
</organism>
<feature type="domain" description="PEP-utilising enzyme mobile" evidence="21">
    <location>
        <begin position="174"/>
        <end position="241"/>
    </location>
</feature>
<evidence type="ECO:0000256" key="20">
    <source>
        <dbReference type="PIRSR" id="PIRSR000732-3"/>
    </source>
</evidence>
<dbReference type="GO" id="GO:0009401">
    <property type="term" value="P:phosphoenolpyruvate-dependent sugar phosphotransferase system"/>
    <property type="evidence" value="ECO:0007669"/>
    <property type="project" value="UniProtKB-KW"/>
</dbReference>
<dbReference type="InterPro" id="IPR023151">
    <property type="entry name" value="PEP_util_CS"/>
</dbReference>
<evidence type="ECO:0000256" key="16">
    <source>
        <dbReference type="ARBA" id="ARBA00033235"/>
    </source>
</evidence>
<comment type="function">
    <text evidence="3 17">General (non sugar-specific) component of the phosphoenolpyruvate-dependent sugar phosphotransferase system (sugar PTS). This major carbohydrate active-transport system catalyzes the phosphorylation of incoming sugar substrates concomitantly with their translocation across the cell membrane. Enzyme I transfers the phosphoryl group from phosphoenolpyruvate (PEP) to the phosphoryl carrier protein (HPr).</text>
</comment>
<reference evidence="25" key="1">
    <citation type="submission" date="2016-11" db="EMBL/GenBank/DDBJ databases">
        <authorList>
            <person name="Varghese N."/>
            <person name="Submissions S."/>
        </authorList>
    </citation>
    <scope>NUCLEOTIDE SEQUENCE [LARGE SCALE GENOMIC DNA]</scope>
    <source>
        <strain evidence="25">UWOS</strain>
    </source>
</reference>
<dbReference type="Pfam" id="PF02896">
    <property type="entry name" value="PEP-utilizers_C"/>
    <property type="match status" value="1"/>
</dbReference>
<feature type="binding site" evidence="19">
    <location>
        <position position="347"/>
    </location>
    <ligand>
        <name>phosphoenolpyruvate</name>
        <dbReference type="ChEBI" id="CHEBI:58702"/>
    </ligand>
</feature>
<dbReference type="SUPFAM" id="SSF47831">
    <property type="entry name" value="Enzyme I of the PEP:sugar phosphotransferase system HPr-binding (sub)domain"/>
    <property type="match status" value="1"/>
</dbReference>
<keyword evidence="12 17" id="KW-0598">Phosphotransferase system</keyword>
<protein>
    <recommendedName>
        <fullName evidence="7 17">Phosphoenolpyruvate-protein phosphotransferase</fullName>
        <ecNumber evidence="6 17">2.7.3.9</ecNumber>
    </recommendedName>
    <alternativeName>
        <fullName evidence="16 17">Phosphotransferase system, enzyme I</fullName>
    </alternativeName>
</protein>
<dbReference type="Proteomes" id="UP000184275">
    <property type="component" value="Unassembled WGS sequence"/>
</dbReference>
<dbReference type="InterPro" id="IPR036637">
    <property type="entry name" value="Phosphohistidine_dom_sf"/>
</dbReference>
<dbReference type="EC" id="2.7.3.9" evidence="6 17"/>
<feature type="binding site" evidence="19">
    <location>
        <position position="479"/>
    </location>
    <ligand>
        <name>phosphoenolpyruvate</name>
        <dbReference type="ChEBI" id="CHEBI:58702"/>
    </ligand>
</feature>
<feature type="domain" description="Phosphotransferase system enzyme I N-terminal" evidence="23">
    <location>
        <begin position="17"/>
        <end position="139"/>
    </location>
</feature>
<keyword evidence="25" id="KW-1185">Reference proteome</keyword>
<dbReference type="Gene3D" id="1.10.274.10">
    <property type="entry name" value="PtsI, HPr-binding domain"/>
    <property type="match status" value="1"/>
</dbReference>
<dbReference type="EMBL" id="FRAW01000012">
    <property type="protein sequence ID" value="SHK64048.1"/>
    <property type="molecule type" value="Genomic_DNA"/>
</dbReference>
<evidence type="ECO:0000256" key="13">
    <source>
        <dbReference type="ARBA" id="ARBA00022723"/>
    </source>
</evidence>
<dbReference type="PIRSF" id="PIRSF000732">
    <property type="entry name" value="PTS_enzyme_I"/>
    <property type="match status" value="1"/>
</dbReference>
<sequence>MKSKMTNKQKNRTVLVGVAASPGYAYGPVRKIETRKYSLDSSALPTSALAEEENHFLSAVDKAAKEIQNLKKVTGERLGEEEARIFDSHLMMLRDSTVLDPIIQSIRQKRHNARWAVHSTLSALIAKFESSKMEIMRERTMDLREIYNRLLAALDEATSAPLPQSKTPLEPSNIVSHELTPGMLMSIEKNEVLGFATDIGGRTSHISILARAMQLPAVSGLRNISVVIEDNDMLFIDGTGGMVIVNPNEEDLNRYQEKLAVYNKQKQELFTMRQLEPMTLDGKYITLHANIELPIEAESVLEFGATGIGLYRSEFLFFRKGTPTCEEQTAAYSHILKRLSPHPVVIRTLDAGGDKLVSDISAADEANPFMGWRSIRVCLTRKDLFREQLRALLLASREGHLRIMFPMISSLNELREAKALYYECRTQLLNEGVELPEVQVGCMIEVPAAVMMVDTLAKEVDFFSIGTNDLIQFTLAVDRTNELIANMFEPHHPAVLNMINRTVQAAHSEGIPVCVCGEMSADPLSTLVLVGLGVDELSMTPWSIMECKKIIRSVNYEDVKATARAVLKMDTAADVNRYLRQKYLQMIIDLGISSFITSHEIKNPLEKNA</sequence>
<dbReference type="Pfam" id="PF05524">
    <property type="entry name" value="PEP-utilisers_N"/>
    <property type="match status" value="1"/>
</dbReference>
<dbReference type="Gene3D" id="3.50.30.10">
    <property type="entry name" value="Phosphohistidine domain"/>
    <property type="match status" value="1"/>
</dbReference>
<dbReference type="InterPro" id="IPR008731">
    <property type="entry name" value="PTS_EIN"/>
</dbReference>
<name>A0A1M6U4P5_9BACT</name>
<dbReference type="GO" id="GO:0016301">
    <property type="term" value="F:kinase activity"/>
    <property type="evidence" value="ECO:0007669"/>
    <property type="project" value="UniProtKB-KW"/>
</dbReference>
<keyword evidence="11 17" id="KW-0808">Transferase</keyword>
<dbReference type="PRINTS" id="PR01736">
    <property type="entry name" value="PHPHTRNFRASE"/>
</dbReference>
<evidence type="ECO:0000256" key="3">
    <source>
        <dbReference type="ARBA" id="ARBA00002728"/>
    </source>
</evidence>
<gene>
    <name evidence="24" type="ORF">SAMN05720469_11244</name>
</gene>
<keyword evidence="14 17" id="KW-0418">Kinase</keyword>
<evidence type="ECO:0000256" key="15">
    <source>
        <dbReference type="ARBA" id="ARBA00022842"/>
    </source>
</evidence>
<comment type="similarity">
    <text evidence="5 17">Belongs to the PEP-utilizing enzyme family.</text>
</comment>
<evidence type="ECO:0000256" key="18">
    <source>
        <dbReference type="PIRSR" id="PIRSR000732-1"/>
    </source>
</evidence>
<keyword evidence="10 17" id="KW-0762">Sugar transport</keyword>
<comment type="catalytic activity">
    <reaction evidence="1 17">
        <text>L-histidyl-[protein] + phosphoenolpyruvate = N(pros)-phospho-L-histidyl-[protein] + pyruvate</text>
        <dbReference type="Rhea" id="RHEA:23880"/>
        <dbReference type="Rhea" id="RHEA-COMP:9745"/>
        <dbReference type="Rhea" id="RHEA-COMP:9746"/>
        <dbReference type="ChEBI" id="CHEBI:15361"/>
        <dbReference type="ChEBI" id="CHEBI:29979"/>
        <dbReference type="ChEBI" id="CHEBI:58702"/>
        <dbReference type="ChEBI" id="CHEBI:64837"/>
        <dbReference type="EC" id="2.7.3.9"/>
    </reaction>
</comment>
<feature type="binding site" evidence="20">
    <location>
        <position position="445"/>
    </location>
    <ligand>
        <name>Mg(2+)</name>
        <dbReference type="ChEBI" id="CHEBI:18420"/>
    </ligand>
</feature>
<evidence type="ECO:0000256" key="11">
    <source>
        <dbReference type="ARBA" id="ARBA00022679"/>
    </source>
</evidence>
<dbReference type="Gene3D" id="3.20.20.60">
    <property type="entry name" value="Phosphoenolpyruvate-binding domains"/>
    <property type="match status" value="1"/>
</dbReference>
<keyword evidence="9 17" id="KW-0963">Cytoplasm</keyword>